<dbReference type="AlphaFoldDB" id="A0A3S0P8H8"/>
<protein>
    <submittedName>
        <fullName evidence="1">Aminoglycoside phosphotransferase</fullName>
    </submittedName>
</protein>
<dbReference type="Gene3D" id="1.10.510.10">
    <property type="entry name" value="Transferase(Phosphotransferase) domain 1"/>
    <property type="match status" value="1"/>
</dbReference>
<keyword evidence="2" id="KW-1185">Reference proteome</keyword>
<proteinExistence type="predicted"/>
<gene>
    <name evidence="1" type="ORF">EHV08_06885</name>
</gene>
<accession>A0A3S0P8H8</accession>
<dbReference type="EMBL" id="RYYU01000001">
    <property type="protein sequence ID" value="RUL59509.1"/>
    <property type="molecule type" value="Genomic_DNA"/>
</dbReference>
<evidence type="ECO:0000313" key="1">
    <source>
        <dbReference type="EMBL" id="RUL59509.1"/>
    </source>
</evidence>
<dbReference type="Proteomes" id="UP000278983">
    <property type="component" value="Unassembled WGS sequence"/>
</dbReference>
<dbReference type="SUPFAM" id="SSF56112">
    <property type="entry name" value="Protein kinase-like (PK-like)"/>
    <property type="match status" value="1"/>
</dbReference>
<dbReference type="RefSeq" id="WP_126678668.1">
    <property type="nucleotide sequence ID" value="NZ_RYYU01000001.1"/>
</dbReference>
<name>A0A3S0P8H8_9BACT</name>
<dbReference type="OrthoDB" id="9773772at2"/>
<dbReference type="GO" id="GO:0016740">
    <property type="term" value="F:transferase activity"/>
    <property type="evidence" value="ECO:0007669"/>
    <property type="project" value="UniProtKB-KW"/>
</dbReference>
<dbReference type="InterPro" id="IPR011009">
    <property type="entry name" value="Kinase-like_dom_sf"/>
</dbReference>
<sequence length="252" mass="29258">MKTTMLINPKYEGLRQWLETMPGKFCDEGCEIYNLRNVIKVMDAPGGLVLNVKRYHKPHFPNSLIYSLGLRKAKGRRAFEYPERLLSAGIDTPEPVAYIEQRVAGLIDFSFFVSIQCRDCHTMYEVANKSTAECASLMEALGSFTARLHDARIMHLDYTPGNILWFVDADGTFHFSLVDINRMRFGHVSMTEGCRNMKKMWGSRELIAIMVRSYARSRGFDEDTCEKEIMQQRRSFWIHYKDKDKLPFKIDV</sequence>
<evidence type="ECO:0000313" key="2">
    <source>
        <dbReference type="Proteomes" id="UP000278983"/>
    </source>
</evidence>
<comment type="caution">
    <text evidence="1">The sequence shown here is derived from an EMBL/GenBank/DDBJ whole genome shotgun (WGS) entry which is preliminary data.</text>
</comment>
<dbReference type="Pfam" id="PF06293">
    <property type="entry name" value="Kdo"/>
    <property type="match status" value="1"/>
</dbReference>
<reference evidence="1 2" key="1">
    <citation type="submission" date="2018-12" db="EMBL/GenBank/DDBJ databases">
        <title>Genome sequencing of Prevotella sp. KCOM 3155 (= JS262).</title>
        <authorList>
            <person name="Kook J.-K."/>
            <person name="Park S.-N."/>
            <person name="Lim Y.K."/>
        </authorList>
    </citation>
    <scope>NUCLEOTIDE SEQUENCE [LARGE SCALE GENOMIC DNA]</scope>
    <source>
        <strain evidence="1 2">KCOM 3155</strain>
    </source>
</reference>
<keyword evidence="1" id="KW-0808">Transferase</keyword>
<organism evidence="1 2">
    <name type="scientific">Prevotella koreensis</name>
    <dbReference type="NCBI Taxonomy" id="2490854"/>
    <lineage>
        <taxon>Bacteria</taxon>
        <taxon>Pseudomonadati</taxon>
        <taxon>Bacteroidota</taxon>
        <taxon>Bacteroidia</taxon>
        <taxon>Bacteroidales</taxon>
        <taxon>Prevotellaceae</taxon>
        <taxon>Prevotella</taxon>
    </lineage>
</organism>